<organism evidence="1">
    <name type="scientific">virus sp. ctEfN2</name>
    <dbReference type="NCBI Taxonomy" id="2825810"/>
    <lineage>
        <taxon>Viruses</taxon>
    </lineage>
</organism>
<name>A0A8S5RMX9_9VIRU</name>
<accession>A0A8S5RMX9</accession>
<evidence type="ECO:0000313" key="1">
    <source>
        <dbReference type="EMBL" id="DAE32473.1"/>
    </source>
</evidence>
<dbReference type="EMBL" id="BK059123">
    <property type="protein sequence ID" value="DAE32473.1"/>
    <property type="molecule type" value="Genomic_DNA"/>
</dbReference>
<protein>
    <submittedName>
        <fullName evidence="1">Uncharacterized protein</fullName>
    </submittedName>
</protein>
<sequence>MAVRIGMSRKEFLRSTLKDLRIRIEQYGISKNEEIQSQLINMDYQSWLTGLYMKASISCVLFPRKASYPNRPITQEKQNNWVEHNPDMPNKSEAELRQEERYYELLIRQANANISEIGNKEGKQDE</sequence>
<proteinExistence type="predicted"/>
<reference evidence="1" key="1">
    <citation type="journal article" date="2021" name="Proc. Natl. Acad. Sci. U.S.A.">
        <title>A Catalog of Tens of Thousands of Viruses from Human Metagenomes Reveals Hidden Associations with Chronic Diseases.</title>
        <authorList>
            <person name="Tisza M.J."/>
            <person name="Buck C.B."/>
        </authorList>
    </citation>
    <scope>NUCLEOTIDE SEQUENCE</scope>
    <source>
        <strain evidence="1">CtEfN2</strain>
    </source>
</reference>